<name>A0A224XQJ6_9HEMI</name>
<protein>
    <submittedName>
        <fullName evidence="1">Uncharacterized protein</fullName>
    </submittedName>
</protein>
<proteinExistence type="predicted"/>
<dbReference type="AlphaFoldDB" id="A0A224XQJ6"/>
<accession>A0A224XQJ6</accession>
<sequence>MIILAKDFLDILLTVNGMYLILRKCFMIKLNLQWFIQWHTNLPENKIMNILYGIYSLMYLETSVIRKADSIALRMPIHKCPALAQKRRKVLFILGIMMRYFSC</sequence>
<organism evidence="1">
    <name type="scientific">Panstrongylus lignarius</name>
    <dbReference type="NCBI Taxonomy" id="156445"/>
    <lineage>
        <taxon>Eukaryota</taxon>
        <taxon>Metazoa</taxon>
        <taxon>Ecdysozoa</taxon>
        <taxon>Arthropoda</taxon>
        <taxon>Hexapoda</taxon>
        <taxon>Insecta</taxon>
        <taxon>Pterygota</taxon>
        <taxon>Neoptera</taxon>
        <taxon>Paraneoptera</taxon>
        <taxon>Hemiptera</taxon>
        <taxon>Heteroptera</taxon>
        <taxon>Panheteroptera</taxon>
        <taxon>Cimicomorpha</taxon>
        <taxon>Reduviidae</taxon>
        <taxon>Triatominae</taxon>
        <taxon>Panstrongylus</taxon>
    </lineage>
</organism>
<dbReference type="EMBL" id="GFTR01001650">
    <property type="protein sequence ID" value="JAW14776.1"/>
    <property type="molecule type" value="Transcribed_RNA"/>
</dbReference>
<reference evidence="1" key="1">
    <citation type="journal article" date="2018" name="PLoS Negl. Trop. Dis.">
        <title>An insight into the salivary gland and fat body transcriptome of Panstrongylus lignarius (Hemiptera: Heteroptera), the main vector of Chagas disease in Peru.</title>
        <authorList>
            <person name="Nevoa J.C."/>
            <person name="Mendes M.T."/>
            <person name="da Silva M.V."/>
            <person name="Soares S.C."/>
            <person name="Oliveira C.J.F."/>
            <person name="Ribeiro J.M.C."/>
        </authorList>
    </citation>
    <scope>NUCLEOTIDE SEQUENCE</scope>
</reference>
<evidence type="ECO:0000313" key="1">
    <source>
        <dbReference type="EMBL" id="JAW14776.1"/>
    </source>
</evidence>